<feature type="domain" description="Alginate export" evidence="2">
    <location>
        <begin position="50"/>
        <end position="422"/>
    </location>
</feature>
<evidence type="ECO:0000256" key="1">
    <source>
        <dbReference type="SAM" id="MobiDB-lite"/>
    </source>
</evidence>
<evidence type="ECO:0000259" key="2">
    <source>
        <dbReference type="Pfam" id="PF13372"/>
    </source>
</evidence>
<proteinExistence type="predicted"/>
<name>A0ABW9RVJ7_9BACT</name>
<evidence type="ECO:0000313" key="4">
    <source>
        <dbReference type="Proteomes" id="UP000798808"/>
    </source>
</evidence>
<protein>
    <recommendedName>
        <fullName evidence="2">Alginate export domain-containing protein</fullName>
    </recommendedName>
</protein>
<dbReference type="Pfam" id="PF13372">
    <property type="entry name" value="Alginate_exp"/>
    <property type="match status" value="1"/>
</dbReference>
<gene>
    <name evidence="3" type="ORF">E1163_18810</name>
</gene>
<keyword evidence="4" id="KW-1185">Reference proteome</keyword>
<sequence length="453" mass="51039">MKEADFNHAIPAQKAKSSEHKANAPHMFRTLTLLFTIVVCIIGTAQAQFTISGEFRPRAEYRHGFKTLPEPDQDPAFFIDQRTRLNLSYSNEKYDFKIVFQDVRTWGSQPQLVDNDGSLTTIHEAWAKVKLSEAFAIKAGRQEIIYDDHRIFGNVGWAQQARSHDAAILIFKPNALELNLGLAYNQDAPQLNTTFYTIANSYKTFQYLWASRPFGDIKVSALILNNGKQGGTVDDHNTYFSQTFGSRASYNGKKLKGNFAVYKQTGEEPDGETDINASYLALDMTYSVLPNTSITTGVELLSGNSPTDPDQENNAFNPFYGTNHKFNGLMDYFYVGNHINSVGLQDAFIRLTQKSGKLSASLTTHFFRSEEHLQNALNTEKLDKYLGTEMDLVLVYNANDEINLQAGYSHMFATDSMEALKGGDKNETSNWAWLMLTIKPQLFTTKKEEENAH</sequence>
<accession>A0ABW9RVJ7</accession>
<dbReference type="RefSeq" id="WP_155174023.1">
    <property type="nucleotide sequence ID" value="NZ_BAAAFL010000051.1"/>
</dbReference>
<organism evidence="3 4">
    <name type="scientific">Fulvivirga kasyanovii</name>
    <dbReference type="NCBI Taxonomy" id="396812"/>
    <lineage>
        <taxon>Bacteria</taxon>
        <taxon>Pseudomonadati</taxon>
        <taxon>Bacteroidota</taxon>
        <taxon>Cytophagia</taxon>
        <taxon>Cytophagales</taxon>
        <taxon>Fulvivirgaceae</taxon>
        <taxon>Fulvivirga</taxon>
    </lineage>
</organism>
<comment type="caution">
    <text evidence="3">The sequence shown here is derived from an EMBL/GenBank/DDBJ whole genome shotgun (WGS) entry which is preliminary data.</text>
</comment>
<evidence type="ECO:0000313" key="3">
    <source>
        <dbReference type="EMBL" id="MTI27015.1"/>
    </source>
</evidence>
<dbReference type="EMBL" id="SMLW01000608">
    <property type="protein sequence ID" value="MTI27015.1"/>
    <property type="molecule type" value="Genomic_DNA"/>
</dbReference>
<dbReference type="Proteomes" id="UP000798808">
    <property type="component" value="Unassembled WGS sequence"/>
</dbReference>
<feature type="region of interest" description="Disordered" evidence="1">
    <location>
        <begin position="1"/>
        <end position="21"/>
    </location>
</feature>
<dbReference type="InterPro" id="IPR025388">
    <property type="entry name" value="Alginate_export_dom"/>
</dbReference>
<dbReference type="SUPFAM" id="SSF56935">
    <property type="entry name" value="Porins"/>
    <property type="match status" value="1"/>
</dbReference>
<reference evidence="3 4" key="1">
    <citation type="submission" date="2019-02" db="EMBL/GenBank/DDBJ databases">
        <authorList>
            <person name="Goldberg S.R."/>
            <person name="Haltli B.A."/>
            <person name="Correa H."/>
            <person name="Russell K.G."/>
        </authorList>
    </citation>
    <scope>NUCLEOTIDE SEQUENCE [LARGE SCALE GENOMIC DNA]</scope>
    <source>
        <strain evidence="3 4">JCM 16186</strain>
    </source>
</reference>